<dbReference type="Proteomes" id="UP001487740">
    <property type="component" value="Unassembled WGS sequence"/>
</dbReference>
<feature type="compositionally biased region" description="Polar residues" evidence="1">
    <location>
        <begin position="256"/>
        <end position="269"/>
    </location>
</feature>
<dbReference type="EMBL" id="JARAKH010000034">
    <property type="protein sequence ID" value="KAK8384891.1"/>
    <property type="molecule type" value="Genomic_DNA"/>
</dbReference>
<evidence type="ECO:0000256" key="1">
    <source>
        <dbReference type="SAM" id="MobiDB-lite"/>
    </source>
</evidence>
<reference evidence="3 4" key="1">
    <citation type="submission" date="2023-03" db="EMBL/GenBank/DDBJ databases">
        <title>High-quality genome of Scylla paramamosain provides insights in environmental adaptation.</title>
        <authorList>
            <person name="Zhang L."/>
        </authorList>
    </citation>
    <scope>NUCLEOTIDE SEQUENCE [LARGE SCALE GENOMIC DNA]</scope>
    <source>
        <strain evidence="3">LZ_2023a</strain>
        <tissue evidence="3">Muscle</tissue>
    </source>
</reference>
<feature type="transmembrane region" description="Helical" evidence="2">
    <location>
        <begin position="75"/>
        <end position="95"/>
    </location>
</feature>
<protein>
    <submittedName>
        <fullName evidence="3">Uncharacterized protein</fullName>
    </submittedName>
</protein>
<name>A0AAW0TE17_SCYPA</name>
<feature type="region of interest" description="Disordered" evidence="1">
    <location>
        <begin position="43"/>
        <end position="68"/>
    </location>
</feature>
<accession>A0AAW0TE17</accession>
<dbReference type="AlphaFoldDB" id="A0AAW0TE17"/>
<proteinExistence type="predicted"/>
<feature type="region of interest" description="Disordered" evidence="1">
    <location>
        <begin position="227"/>
        <end position="269"/>
    </location>
</feature>
<evidence type="ECO:0000256" key="2">
    <source>
        <dbReference type="SAM" id="Phobius"/>
    </source>
</evidence>
<keyword evidence="4" id="KW-1185">Reference proteome</keyword>
<sequence length="269" mass="28597">MEDAEESVSSSQVEEKVRDFLHLVQVLCRAGVALDNMKETSFSGAASNASTSPGAARDDHTSRKKKEDEEEQKMAVLYIVLVLLFFSASLIILLVRHVRREKETRKMERFYRDYLLTTHSRPVVYFDKRGRPLQEKGLTLPPSRPQGAGPDATSTSSESDIVASSRPSVSAPAAAAAAAAPPSESSGTYLAEIIGGTKAGNCFCDATRHLSSPVTPGAPVDGTVPAAGHTNAPGQLGNVAPSTVTREGAKTECDTALSQRDTRPNTSPA</sequence>
<comment type="caution">
    <text evidence="3">The sequence shown here is derived from an EMBL/GenBank/DDBJ whole genome shotgun (WGS) entry which is preliminary data.</text>
</comment>
<keyword evidence="2" id="KW-1133">Transmembrane helix</keyword>
<keyword evidence="2" id="KW-0472">Membrane</keyword>
<feature type="region of interest" description="Disordered" evidence="1">
    <location>
        <begin position="134"/>
        <end position="167"/>
    </location>
</feature>
<gene>
    <name evidence="3" type="ORF">O3P69_014455</name>
</gene>
<feature type="compositionally biased region" description="Basic and acidic residues" evidence="1">
    <location>
        <begin position="56"/>
        <end position="67"/>
    </location>
</feature>
<organism evidence="3 4">
    <name type="scientific">Scylla paramamosain</name>
    <name type="common">Mud crab</name>
    <dbReference type="NCBI Taxonomy" id="85552"/>
    <lineage>
        <taxon>Eukaryota</taxon>
        <taxon>Metazoa</taxon>
        <taxon>Ecdysozoa</taxon>
        <taxon>Arthropoda</taxon>
        <taxon>Crustacea</taxon>
        <taxon>Multicrustacea</taxon>
        <taxon>Malacostraca</taxon>
        <taxon>Eumalacostraca</taxon>
        <taxon>Eucarida</taxon>
        <taxon>Decapoda</taxon>
        <taxon>Pleocyemata</taxon>
        <taxon>Brachyura</taxon>
        <taxon>Eubrachyura</taxon>
        <taxon>Portunoidea</taxon>
        <taxon>Portunidae</taxon>
        <taxon>Portuninae</taxon>
        <taxon>Scylla</taxon>
    </lineage>
</organism>
<feature type="compositionally biased region" description="Polar residues" evidence="1">
    <location>
        <begin position="43"/>
        <end position="53"/>
    </location>
</feature>
<evidence type="ECO:0000313" key="3">
    <source>
        <dbReference type="EMBL" id="KAK8384891.1"/>
    </source>
</evidence>
<evidence type="ECO:0000313" key="4">
    <source>
        <dbReference type="Proteomes" id="UP001487740"/>
    </source>
</evidence>
<keyword evidence="2" id="KW-0812">Transmembrane</keyword>